<comment type="caution">
    <text evidence="1">The sequence shown here is derived from an EMBL/GenBank/DDBJ whole genome shotgun (WGS) entry which is preliminary data.</text>
</comment>
<dbReference type="Proteomes" id="UP001226577">
    <property type="component" value="Unassembled WGS sequence"/>
</dbReference>
<dbReference type="EMBL" id="JAUSRE010000051">
    <property type="protein sequence ID" value="MDP9890888.1"/>
    <property type="molecule type" value="Genomic_DNA"/>
</dbReference>
<reference evidence="1 2" key="1">
    <citation type="submission" date="2023-07" db="EMBL/GenBank/DDBJ databases">
        <title>Sorghum-associated microbial communities from plants grown in Nebraska, USA.</title>
        <authorList>
            <person name="Schachtman D."/>
        </authorList>
    </citation>
    <scope>NUCLEOTIDE SEQUENCE [LARGE SCALE GENOMIC DNA]</scope>
    <source>
        <strain evidence="1 2">CC222</strain>
    </source>
</reference>
<evidence type="ECO:0000313" key="2">
    <source>
        <dbReference type="Proteomes" id="UP001226577"/>
    </source>
</evidence>
<gene>
    <name evidence="1" type="ORF">J2X98_004507</name>
</gene>
<name>A0ABT9S1V5_9MICC</name>
<keyword evidence="2" id="KW-1185">Reference proteome</keyword>
<sequence>MGTVCLDTKLSVEQRHNHSIDGRAGRGAPHLSLTPLNATDEDLPGLETEILMVELPPRNAGLPYSQCHG</sequence>
<organism evidence="1 2">
    <name type="scientific">Pseudarthrobacter enclensis</name>
    <dbReference type="NCBI Taxonomy" id="993070"/>
    <lineage>
        <taxon>Bacteria</taxon>
        <taxon>Bacillati</taxon>
        <taxon>Actinomycetota</taxon>
        <taxon>Actinomycetes</taxon>
        <taxon>Micrococcales</taxon>
        <taxon>Micrococcaceae</taxon>
        <taxon>Pseudarthrobacter</taxon>
    </lineage>
</organism>
<proteinExistence type="predicted"/>
<evidence type="ECO:0000313" key="1">
    <source>
        <dbReference type="EMBL" id="MDP9890888.1"/>
    </source>
</evidence>
<protein>
    <submittedName>
        <fullName evidence="1">Uncharacterized protein</fullName>
    </submittedName>
</protein>
<accession>A0ABT9S1V5</accession>